<dbReference type="GeneTree" id="ENSGT00940000157752"/>
<dbReference type="GO" id="GO:0007052">
    <property type="term" value="P:mitotic spindle organization"/>
    <property type="evidence" value="ECO:0007669"/>
    <property type="project" value="TreeGrafter"/>
</dbReference>
<gene>
    <name evidence="20" type="primary">PLK1</name>
</gene>
<dbReference type="CDD" id="cd13118">
    <property type="entry name" value="POLO_box_1"/>
    <property type="match status" value="1"/>
</dbReference>
<evidence type="ECO:0000313" key="21">
    <source>
        <dbReference type="Proteomes" id="UP000007754"/>
    </source>
</evidence>
<dbReference type="GO" id="GO:0004674">
    <property type="term" value="F:protein serine/threonine kinase activity"/>
    <property type="evidence" value="ECO:0007669"/>
    <property type="project" value="UniProtKB-KW"/>
</dbReference>
<dbReference type="GO" id="GO:0000776">
    <property type="term" value="C:kinetochore"/>
    <property type="evidence" value="ECO:0007669"/>
    <property type="project" value="TreeGrafter"/>
</dbReference>
<dbReference type="InterPro" id="IPR033695">
    <property type="entry name" value="POLO_box_2"/>
</dbReference>
<dbReference type="SMART" id="SM00220">
    <property type="entry name" value="S_TKc"/>
    <property type="match status" value="1"/>
</dbReference>
<dbReference type="GO" id="GO:0005634">
    <property type="term" value="C:nucleus"/>
    <property type="evidence" value="ECO:0007669"/>
    <property type="project" value="UniProtKB-SubCell"/>
</dbReference>
<dbReference type="Proteomes" id="UP000007754">
    <property type="component" value="Chromosome 14"/>
</dbReference>
<keyword evidence="9" id="KW-0547">Nucleotide-binding</keyword>
<keyword evidence="21" id="KW-1185">Reference proteome</keyword>
<evidence type="ECO:0000256" key="10">
    <source>
        <dbReference type="ARBA" id="ARBA00022777"/>
    </source>
</evidence>
<feature type="compositionally biased region" description="Low complexity" evidence="17">
    <location>
        <begin position="157"/>
        <end position="166"/>
    </location>
</feature>
<keyword evidence="13" id="KW-0539">Nucleus</keyword>
<evidence type="ECO:0000256" key="7">
    <source>
        <dbReference type="ARBA" id="ARBA00022679"/>
    </source>
</evidence>
<keyword evidence="12" id="KW-0206">Cytoskeleton</keyword>
<dbReference type="PROSITE" id="PS00108">
    <property type="entry name" value="PROTEIN_KINASE_ST"/>
    <property type="match status" value="1"/>
</dbReference>
<dbReference type="Pfam" id="PF00659">
    <property type="entry name" value="POLO_box"/>
    <property type="match status" value="2"/>
</dbReference>
<evidence type="ECO:0000256" key="2">
    <source>
        <dbReference type="ARBA" id="ARBA00004300"/>
    </source>
</evidence>
<reference evidence="20" key="2">
    <citation type="submission" date="2025-08" db="UniProtKB">
        <authorList>
            <consortium name="Ensembl"/>
        </authorList>
    </citation>
    <scope>IDENTIFICATION</scope>
</reference>
<evidence type="ECO:0000256" key="15">
    <source>
        <dbReference type="ARBA" id="ARBA00047802"/>
    </source>
</evidence>
<sequence>MGAPQGHCSGKGGAGAAPERWSRGWASGLRGTAGSEVRAAPQNCRPRGSGVRGASAIETGARPALGQPRGAGGAARRLCPEIHAGGKSRGMSAGPRPGVPRGRARPGARPRERAWACRGRAQRPPAHAHTAGACRSRLPWCAARRVDFKSCGQWGAAARGNGPGAAFEPRPGSERGAQPGTGTGTATGTGTPSCTGTAPPPRPPAAPLPAPAPALLRYSHSAPITAPVPRPPAAPVQGAGTDRCTGTGTGTHCCTGARRCFGAGTATRRCVGAGTATRRCVGAGSRAPAVPQRSSARTQHERAGREGGAAGGGGGAGPAGGGGEGGAEGARGPAHPAQLRARPVPGQGRLRAVLRAGRGREPGGVRREGGAQVAAGEAAPEGEDVHGDRHPPQPLPPPRRRLPELLRGRRLCLRRAGALPPQGEGLGAGVGVPGYGLSPSPRPAVLISSLSRNPAPVLTDRPPQSLLELHKRRKALSEPEVRYYLRQTILGCQYLHSHRVIHRDLKLGNLFLSDDMEVKIGDFGLATKVEYDGERKKTLCGTPNYIAPEVLGKKGHSFEVDIWSIGCIMYTLLVGKPPFETSCLKDTYIRIKKNEYTIPKHINPVAASLIQKMLRSDPATRPTINELLNDEFFTSGYLPGRLPTSCLTIAPRFSLAPSSMELGGRRPLTALNKGLDSPAQEPLPDKEEAAGLREVADAVSCHLADMLQQLTAVNAAKPSERVAVRQEEAEDPACIPIFWVSKWVDYSDKYGLGYQLCDNSVGVLFNDSTRLIMYNDGDNLQYIEQNNTESYFTVRSYPSALNKKITLLKYFRNYMSEHLLKAGANITPREGDELARLPYLCTWFRTRSAIILHLSNGTVQINFFQDHTKVILCPLMAAVTYIDEKRDFRTYKLSLIEEHGCCRELASRLRYARTMVEKLLSSKSGSGRMKSST</sequence>
<keyword evidence="7" id="KW-0808">Transferase</keyword>
<organism evidence="20 21">
    <name type="scientific">Taeniopygia guttata</name>
    <name type="common">Zebra finch</name>
    <name type="synonym">Poephila guttata</name>
    <dbReference type="NCBI Taxonomy" id="59729"/>
    <lineage>
        <taxon>Eukaryota</taxon>
        <taxon>Metazoa</taxon>
        <taxon>Chordata</taxon>
        <taxon>Craniata</taxon>
        <taxon>Vertebrata</taxon>
        <taxon>Euteleostomi</taxon>
        <taxon>Archelosauria</taxon>
        <taxon>Archosauria</taxon>
        <taxon>Dinosauria</taxon>
        <taxon>Saurischia</taxon>
        <taxon>Theropoda</taxon>
        <taxon>Coelurosauria</taxon>
        <taxon>Aves</taxon>
        <taxon>Neognathae</taxon>
        <taxon>Neoaves</taxon>
        <taxon>Telluraves</taxon>
        <taxon>Australaves</taxon>
        <taxon>Passeriformes</taxon>
        <taxon>Passeroidea</taxon>
        <taxon>Estrildidae</taxon>
        <taxon>Estrildinae</taxon>
        <taxon>Taeniopygia</taxon>
    </lineage>
</organism>
<name>A0A674HUA9_TAEGU</name>
<feature type="domain" description="POLO box" evidence="19">
    <location>
        <begin position="839"/>
        <end position="921"/>
    </location>
</feature>
<feature type="compositionally biased region" description="Low complexity" evidence="17">
    <location>
        <begin position="370"/>
        <end position="379"/>
    </location>
</feature>
<evidence type="ECO:0000256" key="8">
    <source>
        <dbReference type="ARBA" id="ARBA00022737"/>
    </source>
</evidence>
<evidence type="ECO:0000256" key="14">
    <source>
        <dbReference type="ARBA" id="ARBA00030335"/>
    </source>
</evidence>
<evidence type="ECO:0000256" key="1">
    <source>
        <dbReference type="ARBA" id="ARBA00004123"/>
    </source>
</evidence>
<accession>A0A674HUA9</accession>
<dbReference type="InterPro" id="IPR011009">
    <property type="entry name" value="Kinase-like_dom_sf"/>
</dbReference>
<evidence type="ECO:0000256" key="5">
    <source>
        <dbReference type="ARBA" id="ARBA00022490"/>
    </source>
</evidence>
<keyword evidence="10" id="KW-0418">Kinase</keyword>
<feature type="compositionally biased region" description="Pro residues" evidence="17">
    <location>
        <begin position="198"/>
        <end position="212"/>
    </location>
</feature>
<feature type="domain" description="Protein kinase" evidence="18">
    <location>
        <begin position="339"/>
        <end position="633"/>
    </location>
</feature>
<dbReference type="Gene3D" id="3.30.1120.30">
    <property type="entry name" value="POLO box domain"/>
    <property type="match status" value="2"/>
</dbReference>
<keyword evidence="6" id="KW-0723">Serine/threonine-protein kinase</keyword>
<dbReference type="Gene3D" id="1.10.510.10">
    <property type="entry name" value="Transferase(Phosphotransferase) domain 1"/>
    <property type="match status" value="1"/>
</dbReference>
<dbReference type="InterPro" id="IPR000719">
    <property type="entry name" value="Prot_kinase_dom"/>
</dbReference>
<keyword evidence="11" id="KW-0067">ATP-binding</keyword>
<dbReference type="GO" id="GO:0005813">
    <property type="term" value="C:centrosome"/>
    <property type="evidence" value="ECO:0007669"/>
    <property type="project" value="UniProtKB-SubCell"/>
</dbReference>
<dbReference type="FunFam" id="1.10.510.10:FF:000727">
    <property type="entry name" value="Serine/threonine-protein kinase PLK"/>
    <property type="match status" value="1"/>
</dbReference>
<evidence type="ECO:0000313" key="20">
    <source>
        <dbReference type="Ensembl" id="ENSTGUP00000037968.1"/>
    </source>
</evidence>
<comment type="catalytic activity">
    <reaction evidence="15">
        <text>L-threonyl-[protein] + ATP = O-phospho-L-threonyl-[protein] + ADP + H(+)</text>
        <dbReference type="Rhea" id="RHEA:46608"/>
        <dbReference type="Rhea" id="RHEA-COMP:11060"/>
        <dbReference type="Rhea" id="RHEA-COMP:11605"/>
        <dbReference type="ChEBI" id="CHEBI:15378"/>
        <dbReference type="ChEBI" id="CHEBI:30013"/>
        <dbReference type="ChEBI" id="CHEBI:30616"/>
        <dbReference type="ChEBI" id="CHEBI:61977"/>
        <dbReference type="ChEBI" id="CHEBI:456216"/>
        <dbReference type="EC" id="2.7.11.21"/>
    </reaction>
</comment>
<dbReference type="InterPro" id="IPR033701">
    <property type="entry name" value="POLO_box_1"/>
</dbReference>
<evidence type="ECO:0000256" key="17">
    <source>
        <dbReference type="SAM" id="MobiDB-lite"/>
    </source>
</evidence>
<feature type="compositionally biased region" description="Gly residues" evidence="17">
    <location>
        <begin position="306"/>
        <end position="329"/>
    </location>
</feature>
<keyword evidence="5" id="KW-0963">Cytoplasm</keyword>
<dbReference type="InterPro" id="IPR036947">
    <property type="entry name" value="POLO_box_dom_sf"/>
</dbReference>
<dbReference type="SUPFAM" id="SSF82615">
    <property type="entry name" value="Polo-box domain"/>
    <property type="match status" value="2"/>
</dbReference>
<evidence type="ECO:0000256" key="9">
    <source>
        <dbReference type="ARBA" id="ARBA00022741"/>
    </source>
</evidence>
<dbReference type="FunCoup" id="A0A674HUA9">
    <property type="interactions" value="165"/>
</dbReference>
<evidence type="ECO:0000256" key="3">
    <source>
        <dbReference type="ARBA" id="ARBA00012424"/>
    </source>
</evidence>
<dbReference type="PANTHER" id="PTHR24345:SF93">
    <property type="entry name" value="SERINE_THREONINE-PROTEIN KINASE PLK1"/>
    <property type="match status" value="1"/>
</dbReference>
<comment type="catalytic activity">
    <reaction evidence="16">
        <text>L-seryl-[protein] + ATP = O-phospho-L-seryl-[protein] + ADP + H(+)</text>
        <dbReference type="Rhea" id="RHEA:17989"/>
        <dbReference type="Rhea" id="RHEA-COMP:9863"/>
        <dbReference type="Rhea" id="RHEA-COMP:11604"/>
        <dbReference type="ChEBI" id="CHEBI:15378"/>
        <dbReference type="ChEBI" id="CHEBI:29999"/>
        <dbReference type="ChEBI" id="CHEBI:30616"/>
        <dbReference type="ChEBI" id="CHEBI:83421"/>
        <dbReference type="ChEBI" id="CHEBI:456216"/>
        <dbReference type="EC" id="2.7.11.21"/>
    </reaction>
</comment>
<dbReference type="PROSITE" id="PS50078">
    <property type="entry name" value="POLO_BOX"/>
    <property type="match status" value="2"/>
</dbReference>
<dbReference type="InterPro" id="IPR008271">
    <property type="entry name" value="Ser/Thr_kinase_AS"/>
</dbReference>
<evidence type="ECO:0000259" key="18">
    <source>
        <dbReference type="PROSITE" id="PS50011"/>
    </source>
</evidence>
<reference evidence="20" key="3">
    <citation type="submission" date="2025-09" db="UniProtKB">
        <authorList>
            <consortium name="Ensembl"/>
        </authorList>
    </citation>
    <scope>IDENTIFICATION</scope>
</reference>
<dbReference type="GO" id="GO:0005524">
    <property type="term" value="F:ATP binding"/>
    <property type="evidence" value="ECO:0007669"/>
    <property type="project" value="UniProtKB-KW"/>
</dbReference>
<dbReference type="FunFam" id="3.30.1120.30:FF:000003">
    <property type="entry name" value="Serine/threonine-protein kinase PLK"/>
    <property type="match status" value="1"/>
</dbReference>
<evidence type="ECO:0000256" key="6">
    <source>
        <dbReference type="ARBA" id="ARBA00022527"/>
    </source>
</evidence>
<evidence type="ECO:0000256" key="13">
    <source>
        <dbReference type="ARBA" id="ARBA00023242"/>
    </source>
</evidence>
<feature type="compositionally biased region" description="Basic and acidic residues" evidence="17">
    <location>
        <begin position="358"/>
        <end position="369"/>
    </location>
</feature>
<comment type="subcellular location">
    <subcellularLocation>
        <location evidence="2">Cytoplasm</location>
        <location evidence="2">Cytoskeleton</location>
        <location evidence="2">Microtubule organizing center</location>
        <location evidence="2">Centrosome</location>
    </subcellularLocation>
    <subcellularLocation>
        <location evidence="1">Nucleus</location>
    </subcellularLocation>
</comment>
<evidence type="ECO:0000256" key="11">
    <source>
        <dbReference type="ARBA" id="ARBA00022840"/>
    </source>
</evidence>
<dbReference type="Ensembl" id="ENSTGUT00000030946.1">
    <property type="protein sequence ID" value="ENSTGUP00000037968.1"/>
    <property type="gene ID" value="ENSTGUG00000006112.2"/>
</dbReference>
<dbReference type="GO" id="GO:0000922">
    <property type="term" value="C:spindle pole"/>
    <property type="evidence" value="ECO:0007669"/>
    <property type="project" value="TreeGrafter"/>
</dbReference>
<feature type="compositionally biased region" description="Low complexity" evidence="17">
    <location>
        <begin position="188"/>
        <end position="197"/>
    </location>
</feature>
<evidence type="ECO:0000256" key="4">
    <source>
        <dbReference type="ARBA" id="ARBA00020241"/>
    </source>
</evidence>
<dbReference type="CDD" id="cd13117">
    <property type="entry name" value="POLO_box_2"/>
    <property type="match status" value="1"/>
</dbReference>
<dbReference type="PANTHER" id="PTHR24345">
    <property type="entry name" value="SERINE/THREONINE-PROTEIN KINASE PLK"/>
    <property type="match status" value="1"/>
</dbReference>
<dbReference type="InParanoid" id="A0A674HUA9"/>
<reference evidence="20 21" key="1">
    <citation type="journal article" date="2010" name="Nature">
        <title>The genome of a songbird.</title>
        <authorList>
            <person name="Warren W.C."/>
            <person name="Clayton D.F."/>
            <person name="Ellegren H."/>
            <person name="Arnold A.P."/>
            <person name="Hillier L.W."/>
            <person name="Kunstner A."/>
            <person name="Searle S."/>
            <person name="White S."/>
            <person name="Vilella A.J."/>
            <person name="Fairley S."/>
            <person name="Heger A."/>
            <person name="Kong L."/>
            <person name="Ponting C.P."/>
            <person name="Jarvis E.D."/>
            <person name="Mello C.V."/>
            <person name="Minx P."/>
            <person name="Lovell P."/>
            <person name="Velho T.A."/>
            <person name="Ferris M."/>
            <person name="Balakrishnan C.N."/>
            <person name="Sinha S."/>
            <person name="Blatti C."/>
            <person name="London S.E."/>
            <person name="Li Y."/>
            <person name="Lin Y.C."/>
            <person name="George J."/>
            <person name="Sweedler J."/>
            <person name="Southey B."/>
            <person name="Gunaratne P."/>
            <person name="Watson M."/>
            <person name="Nam K."/>
            <person name="Backstrom N."/>
            <person name="Smeds L."/>
            <person name="Nabholz B."/>
            <person name="Itoh Y."/>
            <person name="Whitney O."/>
            <person name="Pfenning A.R."/>
            <person name="Howard J."/>
            <person name="Volker M."/>
            <person name="Skinner B.M."/>
            <person name="Griffin D.K."/>
            <person name="Ye L."/>
            <person name="McLaren W.M."/>
            <person name="Flicek P."/>
            <person name="Quesada V."/>
            <person name="Velasco G."/>
            <person name="Lopez-Otin C."/>
            <person name="Puente X.S."/>
            <person name="Olender T."/>
            <person name="Lancet D."/>
            <person name="Smit A.F."/>
            <person name="Hubley R."/>
            <person name="Konkel M.K."/>
            <person name="Walker J.A."/>
            <person name="Batzer M.A."/>
            <person name="Gu W."/>
            <person name="Pollock D.D."/>
            <person name="Chen L."/>
            <person name="Cheng Z."/>
            <person name="Eichler E.E."/>
            <person name="Stapley J."/>
            <person name="Slate J."/>
            <person name="Ekblom R."/>
            <person name="Birkhead T."/>
            <person name="Burke T."/>
            <person name="Burt D."/>
            <person name="Scharff C."/>
            <person name="Adam I."/>
            <person name="Richard H."/>
            <person name="Sultan M."/>
            <person name="Soldatov A."/>
            <person name="Lehrach H."/>
            <person name="Edwards S.V."/>
            <person name="Yang S.P."/>
            <person name="Li X."/>
            <person name="Graves T."/>
            <person name="Fulton L."/>
            <person name="Nelson J."/>
            <person name="Chinwalla A."/>
            <person name="Hou S."/>
            <person name="Mardis E.R."/>
            <person name="Wilson R.K."/>
        </authorList>
    </citation>
    <scope>NUCLEOTIDE SEQUENCE [LARGE SCALE GENOMIC DNA]</scope>
</reference>
<feature type="region of interest" description="Disordered" evidence="17">
    <location>
        <begin position="281"/>
        <end position="401"/>
    </location>
</feature>
<proteinExistence type="predicted"/>
<dbReference type="EC" id="2.7.11.21" evidence="3"/>
<dbReference type="InterPro" id="IPR000959">
    <property type="entry name" value="POLO_box_dom"/>
</dbReference>
<feature type="region of interest" description="Disordered" evidence="17">
    <location>
        <begin position="1"/>
        <end position="132"/>
    </location>
</feature>
<dbReference type="SUPFAM" id="SSF56112">
    <property type="entry name" value="Protein kinase-like (PK-like)"/>
    <property type="match status" value="1"/>
</dbReference>
<feature type="domain" description="POLO box" evidence="19">
    <location>
        <begin position="739"/>
        <end position="817"/>
    </location>
</feature>
<evidence type="ECO:0000256" key="16">
    <source>
        <dbReference type="ARBA" id="ARBA00048347"/>
    </source>
</evidence>
<evidence type="ECO:0000256" key="12">
    <source>
        <dbReference type="ARBA" id="ARBA00023212"/>
    </source>
</evidence>
<feature type="region of interest" description="Disordered" evidence="17">
    <location>
        <begin position="157"/>
        <end position="212"/>
    </location>
</feature>
<dbReference type="AlphaFoldDB" id="A0A674HUA9"/>
<feature type="compositionally biased region" description="Low complexity" evidence="17">
    <location>
        <begin position="346"/>
        <end position="356"/>
    </location>
</feature>
<dbReference type="GO" id="GO:0005737">
    <property type="term" value="C:cytoplasm"/>
    <property type="evidence" value="ECO:0007669"/>
    <property type="project" value="TreeGrafter"/>
</dbReference>
<keyword evidence="8" id="KW-0677">Repeat</keyword>
<dbReference type="Pfam" id="PF00069">
    <property type="entry name" value="Pkinase"/>
    <property type="match status" value="1"/>
</dbReference>
<dbReference type="PROSITE" id="PS50011">
    <property type="entry name" value="PROTEIN_KINASE_DOM"/>
    <property type="match status" value="1"/>
</dbReference>
<protein>
    <recommendedName>
        <fullName evidence="4">Serine/threonine-protein kinase PLK1</fullName>
        <ecNumber evidence="3">2.7.11.21</ecNumber>
    </recommendedName>
    <alternativeName>
        <fullName evidence="14">Polo-like kinase 1</fullName>
    </alternativeName>
</protein>
<evidence type="ECO:0000259" key="19">
    <source>
        <dbReference type="PROSITE" id="PS50078"/>
    </source>
</evidence>